<feature type="region of interest" description="Disordered" evidence="4">
    <location>
        <begin position="40"/>
        <end position="82"/>
    </location>
</feature>
<dbReference type="PROSITE" id="PS51592">
    <property type="entry name" value="SAM_MTA70L_2"/>
    <property type="match status" value="1"/>
</dbReference>
<dbReference type="InterPro" id="IPR045123">
    <property type="entry name" value="METTL14-like"/>
</dbReference>
<protein>
    <recommendedName>
        <fullName evidence="7">MT-A70-domain-containing protein</fullName>
    </recommendedName>
</protein>
<dbReference type="AlphaFoldDB" id="A0A409V9M4"/>
<feature type="compositionally biased region" description="Pro residues" evidence="4">
    <location>
        <begin position="55"/>
        <end position="67"/>
    </location>
</feature>
<dbReference type="InterPro" id="IPR002052">
    <property type="entry name" value="DNA_methylase_N6_adenine_CS"/>
</dbReference>
<dbReference type="PROSITE" id="PS00092">
    <property type="entry name" value="N6_MTASE"/>
    <property type="match status" value="1"/>
</dbReference>
<feature type="compositionally biased region" description="Low complexity" evidence="4">
    <location>
        <begin position="429"/>
        <end position="443"/>
    </location>
</feature>
<dbReference type="PANTHER" id="PTHR13107:SF0">
    <property type="entry name" value="N6-ADENOSINE-METHYLTRANSFERASE NON-CATALYTIC SUBUNIT"/>
    <property type="match status" value="1"/>
</dbReference>
<keyword evidence="2" id="KW-0539">Nucleus</keyword>
<dbReference type="GO" id="GO:0008168">
    <property type="term" value="F:methyltransferase activity"/>
    <property type="evidence" value="ECO:0007669"/>
    <property type="project" value="InterPro"/>
</dbReference>
<dbReference type="GO" id="GO:0005634">
    <property type="term" value="C:nucleus"/>
    <property type="evidence" value="ECO:0007669"/>
    <property type="project" value="UniProtKB-SubCell"/>
</dbReference>
<dbReference type="Pfam" id="PF05063">
    <property type="entry name" value="MT-A70"/>
    <property type="match status" value="1"/>
</dbReference>
<dbReference type="PANTHER" id="PTHR13107">
    <property type="entry name" value="N6-ADENOSINE-METHYLTRANSFERASE NON-CATALYTIC SUBUNIT"/>
    <property type="match status" value="1"/>
</dbReference>
<dbReference type="PROSITE" id="PS51143">
    <property type="entry name" value="MT_A70"/>
    <property type="match status" value="1"/>
</dbReference>
<name>A0A409V9M4_9AGAR</name>
<evidence type="ECO:0000313" key="6">
    <source>
        <dbReference type="Proteomes" id="UP000284842"/>
    </source>
</evidence>
<dbReference type="GO" id="GO:0036396">
    <property type="term" value="C:RNA N6-methyladenosine methyltransferase complex"/>
    <property type="evidence" value="ECO:0007669"/>
    <property type="project" value="TreeGrafter"/>
</dbReference>
<evidence type="ECO:0000256" key="4">
    <source>
        <dbReference type="SAM" id="MobiDB-lite"/>
    </source>
</evidence>
<organism evidence="5 6">
    <name type="scientific">Panaeolus cyanescens</name>
    <dbReference type="NCBI Taxonomy" id="181874"/>
    <lineage>
        <taxon>Eukaryota</taxon>
        <taxon>Fungi</taxon>
        <taxon>Dikarya</taxon>
        <taxon>Basidiomycota</taxon>
        <taxon>Agaricomycotina</taxon>
        <taxon>Agaricomycetes</taxon>
        <taxon>Agaricomycetidae</taxon>
        <taxon>Agaricales</taxon>
        <taxon>Agaricineae</taxon>
        <taxon>Galeropsidaceae</taxon>
        <taxon>Panaeolus</taxon>
    </lineage>
</organism>
<evidence type="ECO:0000256" key="2">
    <source>
        <dbReference type="ARBA" id="ARBA00023242"/>
    </source>
</evidence>
<accession>A0A409V9M4</accession>
<comment type="similarity">
    <text evidence="3">Belongs to the MT-A70-like family.</text>
</comment>
<dbReference type="InParanoid" id="A0A409V9M4"/>
<comment type="caution">
    <text evidence="5">The sequence shown here is derived from an EMBL/GenBank/DDBJ whole genome shotgun (WGS) entry which is preliminary data.</text>
</comment>
<keyword evidence="6" id="KW-1185">Reference proteome</keyword>
<evidence type="ECO:0000256" key="3">
    <source>
        <dbReference type="PROSITE-ProRule" id="PRU00489"/>
    </source>
</evidence>
<gene>
    <name evidence="5" type="ORF">CVT24_004974</name>
</gene>
<evidence type="ECO:0008006" key="7">
    <source>
        <dbReference type="Google" id="ProtNLM"/>
    </source>
</evidence>
<dbReference type="Proteomes" id="UP000284842">
    <property type="component" value="Unassembled WGS sequence"/>
</dbReference>
<comment type="subcellular location">
    <subcellularLocation>
        <location evidence="1">Nucleus</location>
    </subcellularLocation>
</comment>
<dbReference type="GO" id="GO:0003729">
    <property type="term" value="F:mRNA binding"/>
    <property type="evidence" value="ECO:0007669"/>
    <property type="project" value="TreeGrafter"/>
</dbReference>
<dbReference type="EMBL" id="NHTK01006122">
    <property type="protein sequence ID" value="PPQ63443.1"/>
    <property type="molecule type" value="Genomic_DNA"/>
</dbReference>
<dbReference type="InterPro" id="IPR029063">
    <property type="entry name" value="SAM-dependent_MTases_sf"/>
</dbReference>
<evidence type="ECO:0000256" key="1">
    <source>
        <dbReference type="ARBA" id="ARBA00004123"/>
    </source>
</evidence>
<feature type="region of interest" description="Disordered" evidence="4">
    <location>
        <begin position="388"/>
        <end position="443"/>
    </location>
</feature>
<evidence type="ECO:0000313" key="5">
    <source>
        <dbReference type="EMBL" id="PPQ63443.1"/>
    </source>
</evidence>
<dbReference type="OrthoDB" id="14833at2759"/>
<dbReference type="GO" id="GO:0032259">
    <property type="term" value="P:methylation"/>
    <property type="evidence" value="ECO:0007669"/>
    <property type="project" value="InterPro"/>
</dbReference>
<feature type="compositionally biased region" description="Gly residues" evidence="4">
    <location>
        <begin position="399"/>
        <end position="410"/>
    </location>
</feature>
<proteinExistence type="inferred from homology"/>
<dbReference type="InterPro" id="IPR007757">
    <property type="entry name" value="MT-A70-like"/>
</dbReference>
<sequence>MATLVSRINAITEANELLAAHAALILRVKQSQADHRASLEGLKSPPQELLSLPLIPTPSSSPPPEPSSEPEHHPVIRQDLPPNKRARVARYRNYVPEEETIRNDYSQRYVDGGEWPQNWVLGAEPEHRFEEYPKQQRLLTLKKIAVNEHALPPSYLPFSALNSLHPAKFDVILLDPPFSSSFTWDNLQELAIPTLAGDPSFVFLWVGSGAGEGLERGREVLAKWGYRRCEDVVWVKTNKTTNQGPGTDPPTTSILTRTKQHCLIGIRGTVRRSTDNWFVHCNVDTDVIIWEGDPADPTRKPPEMYTLIENFCLGLRRLEIFGRMSSLRRGWVTVLGSPQDDKLPVSEGSIHVPGEEGGIATRWFHESWEEGIKELANGGKAVVPMSSEIDQLRPKSPVRGGGGGGQGGPSGLPPPPSNLPTTQATPMAGPNRFMNNRGNNNNFMNTPPGGMNINLPANMLGQNPLMNPAMMGMAGHHQMGVGMAPGGMAVDEMNMMNNWNPMMNGMNVGGMPGMAAAPMANRGMGGMGNPVPVQMAGMMNPAGGMMNMNNRIGNMGGGMGMGNVNPMMAGAMNPGAMGGLPMGMMGQMGQMGQMGMGNAFGQMQGAGQMFNNNMNNWNEQAWEGDSGMMMGGISGGVGMGVNNGMGMGQQWRPPGSF</sequence>
<dbReference type="STRING" id="181874.A0A409V9M4"/>
<reference evidence="5 6" key="1">
    <citation type="journal article" date="2018" name="Evol. Lett.">
        <title>Horizontal gene cluster transfer increased hallucinogenic mushroom diversity.</title>
        <authorList>
            <person name="Reynolds H.T."/>
            <person name="Vijayakumar V."/>
            <person name="Gluck-Thaler E."/>
            <person name="Korotkin H.B."/>
            <person name="Matheny P.B."/>
            <person name="Slot J.C."/>
        </authorList>
    </citation>
    <scope>NUCLEOTIDE SEQUENCE [LARGE SCALE GENOMIC DNA]</scope>
    <source>
        <strain evidence="5 6">2629</strain>
    </source>
</reference>
<dbReference type="SUPFAM" id="SSF53335">
    <property type="entry name" value="S-adenosyl-L-methionine-dependent methyltransferases"/>
    <property type="match status" value="1"/>
</dbReference>